<dbReference type="EMBL" id="KV875097">
    <property type="protein sequence ID" value="OIW30122.1"/>
    <property type="molecule type" value="Genomic_DNA"/>
</dbReference>
<protein>
    <submittedName>
        <fullName evidence="2">Uncharacterized protein</fullName>
    </submittedName>
</protein>
<feature type="region of interest" description="Disordered" evidence="1">
    <location>
        <begin position="1"/>
        <end position="59"/>
    </location>
</feature>
<keyword evidence="3" id="KW-1185">Reference proteome</keyword>
<evidence type="ECO:0000313" key="3">
    <source>
        <dbReference type="Proteomes" id="UP000182658"/>
    </source>
</evidence>
<dbReference type="InParanoid" id="A0A1J7JQT7"/>
<organism evidence="2 3">
    <name type="scientific">Coniochaeta ligniaria NRRL 30616</name>
    <dbReference type="NCBI Taxonomy" id="1408157"/>
    <lineage>
        <taxon>Eukaryota</taxon>
        <taxon>Fungi</taxon>
        <taxon>Dikarya</taxon>
        <taxon>Ascomycota</taxon>
        <taxon>Pezizomycotina</taxon>
        <taxon>Sordariomycetes</taxon>
        <taxon>Sordariomycetidae</taxon>
        <taxon>Coniochaetales</taxon>
        <taxon>Coniochaetaceae</taxon>
        <taxon>Coniochaeta</taxon>
    </lineage>
</organism>
<feature type="compositionally biased region" description="Basic and acidic residues" evidence="1">
    <location>
        <begin position="89"/>
        <end position="98"/>
    </location>
</feature>
<feature type="compositionally biased region" description="Basic and acidic residues" evidence="1">
    <location>
        <begin position="35"/>
        <end position="44"/>
    </location>
</feature>
<evidence type="ECO:0000256" key="1">
    <source>
        <dbReference type="SAM" id="MobiDB-lite"/>
    </source>
</evidence>
<proteinExistence type="predicted"/>
<feature type="region of interest" description="Disordered" evidence="1">
    <location>
        <begin position="71"/>
        <end position="113"/>
    </location>
</feature>
<dbReference type="Proteomes" id="UP000182658">
    <property type="component" value="Unassembled WGS sequence"/>
</dbReference>
<evidence type="ECO:0000313" key="2">
    <source>
        <dbReference type="EMBL" id="OIW30122.1"/>
    </source>
</evidence>
<dbReference type="OrthoDB" id="5416172at2759"/>
<name>A0A1J7JQT7_9PEZI</name>
<dbReference type="AlphaFoldDB" id="A0A1J7JQT7"/>
<feature type="compositionally biased region" description="Gly residues" evidence="1">
    <location>
        <begin position="1"/>
        <end position="10"/>
    </location>
</feature>
<accession>A0A1J7JQT7</accession>
<sequence>MSDPHPGGGDLFDMAKEGTKVPEDAAKPNIIPSKARPDQVREETAGGLGSTKLHQAADNATAITGFGEVKTAAEGELPEDIGQKYSRSGGKERGERHSAPHGGRNQPSHGSGG</sequence>
<gene>
    <name evidence="2" type="ORF">CONLIGDRAFT_576812</name>
</gene>
<feature type="compositionally biased region" description="Basic and acidic residues" evidence="1">
    <location>
        <begin position="13"/>
        <end position="26"/>
    </location>
</feature>
<reference evidence="2 3" key="1">
    <citation type="submission" date="2016-10" db="EMBL/GenBank/DDBJ databases">
        <title>Draft genome sequence of Coniochaeta ligniaria NRRL30616, a lignocellulolytic fungus for bioabatement of inhibitors in plant biomass hydrolysates.</title>
        <authorList>
            <consortium name="DOE Joint Genome Institute"/>
            <person name="Jimenez D.J."/>
            <person name="Hector R.E."/>
            <person name="Riley R."/>
            <person name="Sun H."/>
            <person name="Grigoriev I.V."/>
            <person name="Van Elsas J.D."/>
            <person name="Nichols N.N."/>
        </authorList>
    </citation>
    <scope>NUCLEOTIDE SEQUENCE [LARGE SCALE GENOMIC DNA]</scope>
    <source>
        <strain evidence="2 3">NRRL 30616</strain>
    </source>
</reference>